<name>A0ABZ3FWH4_ACHDE</name>
<evidence type="ECO:0000256" key="1">
    <source>
        <dbReference type="SAM" id="MobiDB-lite"/>
    </source>
</evidence>
<dbReference type="EMBL" id="CP154792">
    <property type="protein sequence ID" value="XAN13396.1"/>
    <property type="molecule type" value="Genomic_DNA"/>
</dbReference>
<accession>A0ABZ3FWH4</accession>
<dbReference type="RefSeq" id="WP_123786982.1">
    <property type="nucleotide sequence ID" value="NZ_CP154792.1"/>
</dbReference>
<protein>
    <submittedName>
        <fullName evidence="2">Uncharacterized protein</fullName>
    </submittedName>
</protein>
<sequence>MRYTDFYQVLRELEQGAGDPNRSEAARLHMVHLLTRAHARMTEMGLTREKLADLAKGNDSFVLRPGKRQSSRPVGEQSAAVVP</sequence>
<dbReference type="Proteomes" id="UP001446337">
    <property type="component" value="Chromosome"/>
</dbReference>
<gene>
    <name evidence="2" type="ORF">AAIK43_18475</name>
</gene>
<reference evidence="2 3" key="1">
    <citation type="submission" date="2024-05" db="EMBL/GenBank/DDBJ databases">
        <title>Achromobacter denitrificans. BP1, complete genome.</title>
        <authorList>
            <person name="Zhang B."/>
        </authorList>
    </citation>
    <scope>NUCLEOTIDE SEQUENCE [LARGE SCALE GENOMIC DNA]</scope>
    <source>
        <strain evidence="2 3">BP1</strain>
    </source>
</reference>
<proteinExistence type="predicted"/>
<evidence type="ECO:0000313" key="3">
    <source>
        <dbReference type="Proteomes" id="UP001446337"/>
    </source>
</evidence>
<keyword evidence="3" id="KW-1185">Reference proteome</keyword>
<feature type="region of interest" description="Disordered" evidence="1">
    <location>
        <begin position="61"/>
        <end position="83"/>
    </location>
</feature>
<evidence type="ECO:0000313" key="2">
    <source>
        <dbReference type="EMBL" id="XAN13396.1"/>
    </source>
</evidence>
<organism evidence="2 3">
    <name type="scientific">Achromobacter denitrificans</name>
    <name type="common">Alcaligenes denitrificans</name>
    <dbReference type="NCBI Taxonomy" id="32002"/>
    <lineage>
        <taxon>Bacteria</taxon>
        <taxon>Pseudomonadati</taxon>
        <taxon>Pseudomonadota</taxon>
        <taxon>Betaproteobacteria</taxon>
        <taxon>Burkholderiales</taxon>
        <taxon>Alcaligenaceae</taxon>
        <taxon>Achromobacter</taxon>
    </lineage>
</organism>